<dbReference type="EMBL" id="JAODIR010000043">
    <property type="protein sequence ID" value="MDD2168548.1"/>
    <property type="molecule type" value="Genomic_DNA"/>
</dbReference>
<organism evidence="1 2">
    <name type="scientific">Glaesserella parasuis</name>
    <name type="common">Haemophilus parasuis</name>
    <dbReference type="NCBI Taxonomy" id="738"/>
    <lineage>
        <taxon>Bacteria</taxon>
        <taxon>Pseudomonadati</taxon>
        <taxon>Pseudomonadota</taxon>
        <taxon>Gammaproteobacteria</taxon>
        <taxon>Pasteurellales</taxon>
        <taxon>Pasteurellaceae</taxon>
        <taxon>Glaesserella</taxon>
    </lineage>
</organism>
<reference evidence="1" key="1">
    <citation type="submission" date="2022-09" db="EMBL/GenBank/DDBJ databases">
        <title>Molecular characterization of Glaesserella parasuis strains circulating in commercial swine farms using whole-genome sequencing.</title>
        <authorList>
            <person name="Mugabi R."/>
            <person name="Clavijo M."/>
            <person name="Li G."/>
        </authorList>
    </citation>
    <scope>NUCLEOTIDE SEQUENCE</scope>
    <source>
        <strain evidence="1">0435-53</strain>
    </source>
</reference>
<dbReference type="Proteomes" id="UP001148834">
    <property type="component" value="Unassembled WGS sequence"/>
</dbReference>
<gene>
    <name evidence="1" type="ORF">N5925_08110</name>
</gene>
<dbReference type="PIRSF" id="PIRSF039032">
    <property type="entry name" value="HigB-2"/>
    <property type="match status" value="1"/>
</dbReference>
<accession>A0AA42EHY2</accession>
<comment type="caution">
    <text evidence="1">The sequence shown here is derived from an EMBL/GenBank/DDBJ whole genome shotgun (WGS) entry which is preliminary data.</text>
</comment>
<evidence type="ECO:0000313" key="2">
    <source>
        <dbReference type="Proteomes" id="UP001148834"/>
    </source>
</evidence>
<sequence length="112" mass="13215">MNVAFVELPPFEEYRKKYLNDDTFRLLQNELLKFPDKGELIQGTGGLRKLRIADIIRQKGKRGGARVIYYYYVQGKQVWLFHAYNKNQQDDLSNEERVVLANTLSYLKSLVR</sequence>
<dbReference type="InterPro" id="IPR009387">
    <property type="entry name" value="HigB-2"/>
</dbReference>
<dbReference type="RefSeq" id="WP_042906420.1">
    <property type="nucleotide sequence ID" value="NZ_JBMALF010000017.1"/>
</dbReference>
<name>A0AA42EHY2_GLAPU</name>
<dbReference type="AlphaFoldDB" id="A0AA42EHY2"/>
<proteinExistence type="predicted"/>
<protein>
    <submittedName>
        <fullName evidence="1">Type II toxin-antitoxin system RelE/ParE family toxin</fullName>
    </submittedName>
</protein>
<evidence type="ECO:0000313" key="1">
    <source>
        <dbReference type="EMBL" id="MDD2168548.1"/>
    </source>
</evidence>